<evidence type="ECO:0000256" key="8">
    <source>
        <dbReference type="ARBA" id="ARBA00022691"/>
    </source>
</evidence>
<keyword evidence="3" id="KW-0004">4Fe-4S</keyword>
<dbReference type="SFLD" id="SFLDG01062">
    <property type="entry name" value="methyltransferase_(Class_A)"/>
    <property type="match status" value="1"/>
</dbReference>
<evidence type="ECO:0000313" key="14">
    <source>
        <dbReference type="Proteomes" id="UP000722791"/>
    </source>
</evidence>
<keyword evidence="7" id="KW-0808">Transferase</keyword>
<dbReference type="FunFam" id="1.10.150.530:FF:000014">
    <property type="entry name" value="Predicted Fe-S-cluster redox enzyme"/>
    <property type="match status" value="1"/>
</dbReference>
<comment type="cofactor">
    <cofactor evidence="1">
        <name>[4Fe-4S] cluster</name>
        <dbReference type="ChEBI" id="CHEBI:49883"/>
    </cofactor>
</comment>
<dbReference type="FunFam" id="3.20.20.70:FF:000161">
    <property type="entry name" value="Dual-specificity RNA methyltransferase RlmN"/>
    <property type="match status" value="1"/>
</dbReference>
<dbReference type="EMBL" id="BNCQ01000012">
    <property type="protein sequence ID" value="GIM02494.1"/>
    <property type="molecule type" value="Genomic_DNA"/>
</dbReference>
<dbReference type="GO" id="GO:0005737">
    <property type="term" value="C:cytoplasm"/>
    <property type="evidence" value="ECO:0007669"/>
    <property type="project" value="UniProtKB-SubCell"/>
</dbReference>
<dbReference type="CDD" id="cd01335">
    <property type="entry name" value="Radical_SAM"/>
    <property type="match status" value="1"/>
</dbReference>
<gene>
    <name evidence="13" type="ORF">Vretimale_7376</name>
</gene>
<dbReference type="SFLD" id="SFLDF00275">
    <property type="entry name" value="adenosine_C2_methyltransferase"/>
    <property type="match status" value="1"/>
</dbReference>
<keyword evidence="8" id="KW-0949">S-adenosyl-L-methionine</keyword>
<dbReference type="InterPro" id="IPR040072">
    <property type="entry name" value="Methyltransferase_A"/>
</dbReference>
<dbReference type="GO" id="GO:0051539">
    <property type="term" value="F:4 iron, 4 sulfur cluster binding"/>
    <property type="evidence" value="ECO:0007669"/>
    <property type="project" value="UniProtKB-KW"/>
</dbReference>
<dbReference type="Gene3D" id="1.10.150.530">
    <property type="match status" value="1"/>
</dbReference>
<sequence length="518" mass="56585">MRRLIFHKTHTAVQDKFSGWSQSWRRKQELRLARTSKPEKLLSIRAAAVANETNDLAPSTSFSRTIDVAASRRATAPTLAAAVDLSSLVEPPLSFSHRPGLFDEAGRLMLKNLTLPELEEWCLSIGEPPKRAKQLYRWLYGNRKWIRNLDQADGDPQAFSSEFKSKVFSGASLEGGLQLQSIHTARDGTRKLVFALLEGEHGSPAGGTHGTVETVLIPMTNRSGQNLRYTACLSTQVGCAMNCQFCYTGRMGLLANLATAQIVEQVVEARRYLAEQSVPIRIANIVFMGMGEPLHNYDAVMAAIEILATGLELSRNKIIVSTVGLVPEMRKFIAAGTAKLAVSLHATTDEVRDWIVPTNRRYPLDQLLGALREAFPYDKRKGDNFVVIEYVLLAGVNDTLEDAQRLLAITTDIYCLVNLIVFNPHEGTPFRRSTEESVRAFRGVFLAAGRPCTVRTSKGDDEMAACGQLGDVNLSARPAPMLRPPEALAARLAGAGSGAVSAPLVMARETGSSCCGDN</sequence>
<dbReference type="OrthoDB" id="538249at2759"/>
<proteinExistence type="predicted"/>
<dbReference type="SUPFAM" id="SSF102114">
    <property type="entry name" value="Radical SAM enzymes"/>
    <property type="match status" value="1"/>
</dbReference>
<evidence type="ECO:0000313" key="13">
    <source>
        <dbReference type="EMBL" id="GIM02494.1"/>
    </source>
</evidence>
<dbReference type="GO" id="GO:0030488">
    <property type="term" value="P:tRNA methylation"/>
    <property type="evidence" value="ECO:0007669"/>
    <property type="project" value="InterPro"/>
</dbReference>
<keyword evidence="10" id="KW-0479">Metal-binding</keyword>
<evidence type="ECO:0000256" key="4">
    <source>
        <dbReference type="ARBA" id="ARBA00022490"/>
    </source>
</evidence>
<keyword evidence="6" id="KW-0489">Methyltransferase</keyword>
<keyword evidence="12" id="KW-0411">Iron-sulfur</keyword>
<dbReference type="Pfam" id="PF04055">
    <property type="entry name" value="Radical_SAM"/>
    <property type="match status" value="1"/>
</dbReference>
<dbReference type="SFLD" id="SFLDS00029">
    <property type="entry name" value="Radical_SAM"/>
    <property type="match status" value="1"/>
</dbReference>
<evidence type="ECO:0000256" key="5">
    <source>
        <dbReference type="ARBA" id="ARBA00022552"/>
    </source>
</evidence>
<dbReference type="GO" id="GO:0046872">
    <property type="term" value="F:metal ion binding"/>
    <property type="evidence" value="ECO:0007669"/>
    <property type="project" value="UniProtKB-KW"/>
</dbReference>
<name>A0A8J4CAH3_9CHLO</name>
<keyword evidence="4" id="KW-0963">Cytoplasm</keyword>
<dbReference type="InterPro" id="IPR013785">
    <property type="entry name" value="Aldolase_TIM"/>
</dbReference>
<keyword evidence="5" id="KW-0698">rRNA processing</keyword>
<dbReference type="InterPro" id="IPR027492">
    <property type="entry name" value="RNA_MTrfase_RlmN"/>
</dbReference>
<dbReference type="Proteomes" id="UP000722791">
    <property type="component" value="Unassembled WGS sequence"/>
</dbReference>
<dbReference type="InterPro" id="IPR007197">
    <property type="entry name" value="rSAM"/>
</dbReference>
<organism evidence="13 14">
    <name type="scientific">Volvox reticuliferus</name>
    <dbReference type="NCBI Taxonomy" id="1737510"/>
    <lineage>
        <taxon>Eukaryota</taxon>
        <taxon>Viridiplantae</taxon>
        <taxon>Chlorophyta</taxon>
        <taxon>core chlorophytes</taxon>
        <taxon>Chlorophyceae</taxon>
        <taxon>CS clade</taxon>
        <taxon>Chlamydomonadales</taxon>
        <taxon>Volvocaceae</taxon>
        <taxon>Volvox</taxon>
    </lineage>
</organism>
<dbReference type="InterPro" id="IPR048641">
    <property type="entry name" value="RlmN_N"/>
</dbReference>
<dbReference type="InterPro" id="IPR004383">
    <property type="entry name" value="rRNA_lsu_MTrfase_RlmN/Cfr"/>
</dbReference>
<dbReference type="PANTHER" id="PTHR30544">
    <property type="entry name" value="23S RRNA METHYLTRANSFERASE"/>
    <property type="match status" value="1"/>
</dbReference>
<evidence type="ECO:0000256" key="10">
    <source>
        <dbReference type="ARBA" id="ARBA00022723"/>
    </source>
</evidence>
<dbReference type="PANTHER" id="PTHR30544:SF9">
    <property type="entry name" value="RADICAL SAM SUPERFAMILY PROTEIN"/>
    <property type="match status" value="1"/>
</dbReference>
<dbReference type="Pfam" id="PF21016">
    <property type="entry name" value="RlmN_N"/>
    <property type="match status" value="1"/>
</dbReference>
<evidence type="ECO:0000256" key="1">
    <source>
        <dbReference type="ARBA" id="ARBA00001966"/>
    </source>
</evidence>
<evidence type="ECO:0000256" key="12">
    <source>
        <dbReference type="ARBA" id="ARBA00023014"/>
    </source>
</evidence>
<evidence type="ECO:0000256" key="11">
    <source>
        <dbReference type="ARBA" id="ARBA00023004"/>
    </source>
</evidence>
<evidence type="ECO:0000256" key="3">
    <source>
        <dbReference type="ARBA" id="ARBA00022485"/>
    </source>
</evidence>
<dbReference type="GO" id="GO:0008173">
    <property type="term" value="F:RNA methyltransferase activity"/>
    <property type="evidence" value="ECO:0007669"/>
    <property type="project" value="InterPro"/>
</dbReference>
<dbReference type="AlphaFoldDB" id="A0A8J4CAH3"/>
<comment type="subcellular location">
    <subcellularLocation>
        <location evidence="2">Cytoplasm</location>
    </subcellularLocation>
</comment>
<evidence type="ECO:0000256" key="2">
    <source>
        <dbReference type="ARBA" id="ARBA00004496"/>
    </source>
</evidence>
<dbReference type="PROSITE" id="PS51918">
    <property type="entry name" value="RADICAL_SAM"/>
    <property type="match status" value="1"/>
</dbReference>
<dbReference type="NCBIfam" id="TIGR00048">
    <property type="entry name" value="rRNA_mod_RlmN"/>
    <property type="match status" value="1"/>
</dbReference>
<reference evidence="13" key="1">
    <citation type="journal article" date="2021" name="Proc. Natl. Acad. Sci. U.S.A.">
        <title>Three genomes in the algal genus Volvox reveal the fate of a haploid sex-determining region after a transition to homothallism.</title>
        <authorList>
            <person name="Yamamoto K."/>
            <person name="Hamaji T."/>
            <person name="Kawai-Toyooka H."/>
            <person name="Matsuzaki R."/>
            <person name="Takahashi F."/>
            <person name="Nishimura Y."/>
            <person name="Kawachi M."/>
            <person name="Noguchi H."/>
            <person name="Minakuchi Y."/>
            <person name="Umen J.G."/>
            <person name="Toyoda A."/>
            <person name="Nozaki H."/>
        </authorList>
    </citation>
    <scope>NUCLEOTIDE SEQUENCE</scope>
    <source>
        <strain evidence="13">NIES-3785</strain>
    </source>
</reference>
<accession>A0A8J4CAH3</accession>
<comment type="caution">
    <text evidence="13">The sequence shown here is derived from an EMBL/GenBank/DDBJ whole genome shotgun (WGS) entry which is preliminary data.</text>
</comment>
<dbReference type="Gene3D" id="3.20.20.70">
    <property type="entry name" value="Aldolase class I"/>
    <property type="match status" value="1"/>
</dbReference>
<dbReference type="InterPro" id="IPR058240">
    <property type="entry name" value="rSAM_sf"/>
</dbReference>
<evidence type="ECO:0000256" key="7">
    <source>
        <dbReference type="ARBA" id="ARBA00022679"/>
    </source>
</evidence>
<evidence type="ECO:0000256" key="9">
    <source>
        <dbReference type="ARBA" id="ARBA00022694"/>
    </source>
</evidence>
<evidence type="ECO:0000256" key="6">
    <source>
        <dbReference type="ARBA" id="ARBA00022603"/>
    </source>
</evidence>
<dbReference type="GO" id="GO:0070475">
    <property type="term" value="P:rRNA base methylation"/>
    <property type="evidence" value="ECO:0007669"/>
    <property type="project" value="InterPro"/>
</dbReference>
<keyword evidence="11" id="KW-0408">Iron</keyword>
<protein>
    <submittedName>
        <fullName evidence="13">Uncharacterized protein</fullName>
    </submittedName>
</protein>
<keyword evidence="9" id="KW-0819">tRNA processing</keyword>